<name>A0A7Z8ZXF6_STRSZ</name>
<dbReference type="Proteomes" id="UP000269903">
    <property type="component" value="Chromosome"/>
</dbReference>
<evidence type="ECO:0000313" key="1">
    <source>
        <dbReference type="EMBL" id="VEF08022.1"/>
    </source>
</evidence>
<protein>
    <submittedName>
        <fullName evidence="1">Uncharacterized protein</fullName>
    </submittedName>
</protein>
<reference evidence="1 2" key="1">
    <citation type="submission" date="2018-12" db="EMBL/GenBank/DDBJ databases">
        <authorList>
            <consortium name="Pathogen Informatics"/>
        </authorList>
    </citation>
    <scope>NUCLEOTIDE SEQUENCE [LARGE SCALE GENOMIC DNA]</scope>
    <source>
        <strain evidence="1 2">NCTC6180</strain>
    </source>
</reference>
<accession>A0A7Z8ZXF6</accession>
<proteinExistence type="predicted"/>
<evidence type="ECO:0000313" key="2">
    <source>
        <dbReference type="Proteomes" id="UP000269903"/>
    </source>
</evidence>
<dbReference type="RefSeq" id="WP_154804063.1">
    <property type="nucleotide sequence ID" value="NZ_LR134317.1"/>
</dbReference>
<sequence length="142" mass="16422">MSEEQYLPIKESLGYKNVKQALWNVFSVDLDSLSVTHGEFEDFGFVLEYKHIKIDMGISSSGKNIQLNIGEGGTFDISLPNPKYPENSFLSKRFFYNFIEDSIIRDDVQYVLGRDEESIEYAMRVLKDYLDSDEAKILLKNE</sequence>
<gene>
    <name evidence="1" type="ORF">NCTC6180_01333</name>
</gene>
<dbReference type="EMBL" id="LR134317">
    <property type="protein sequence ID" value="VEF08022.1"/>
    <property type="molecule type" value="Genomic_DNA"/>
</dbReference>
<dbReference type="AlphaFoldDB" id="A0A7Z8ZXF6"/>
<organism evidence="1 2">
    <name type="scientific">Streptococcus equi subsp. zooepidemicus</name>
    <dbReference type="NCBI Taxonomy" id="40041"/>
    <lineage>
        <taxon>Bacteria</taxon>
        <taxon>Bacillati</taxon>
        <taxon>Bacillota</taxon>
        <taxon>Bacilli</taxon>
        <taxon>Lactobacillales</taxon>
        <taxon>Streptococcaceae</taxon>
        <taxon>Streptococcus</taxon>
    </lineage>
</organism>